<dbReference type="KEGG" id="sfu:Sfum_2653"/>
<dbReference type="STRING" id="335543.Sfum_2653"/>
<accession>A0LLM9</accession>
<evidence type="ECO:0000256" key="1">
    <source>
        <dbReference type="SAM" id="MobiDB-lite"/>
    </source>
</evidence>
<protein>
    <submittedName>
        <fullName evidence="2">Uncharacterized protein</fullName>
    </submittedName>
</protein>
<organism evidence="2 3">
    <name type="scientific">Syntrophobacter fumaroxidans (strain DSM 10017 / MPOB)</name>
    <dbReference type="NCBI Taxonomy" id="335543"/>
    <lineage>
        <taxon>Bacteria</taxon>
        <taxon>Pseudomonadati</taxon>
        <taxon>Thermodesulfobacteriota</taxon>
        <taxon>Syntrophobacteria</taxon>
        <taxon>Syntrophobacterales</taxon>
        <taxon>Syntrophobacteraceae</taxon>
        <taxon>Syntrophobacter</taxon>
    </lineage>
</organism>
<sequence length="121" mass="13196">MGFIRACVQEADIDGRVQSPTLYVPPAPPCGRPSAHAPGTWINPCHGLFTTRTLRRAAGACKPRSQSCRCRLPRHCSARMSFSADAGDSIPITAESRPDANRRRIRNVISSRVPGTAQRSR</sequence>
<dbReference type="EMBL" id="CP000478">
    <property type="protein sequence ID" value="ABK18331.1"/>
    <property type="molecule type" value="Genomic_DNA"/>
</dbReference>
<keyword evidence="3" id="KW-1185">Reference proteome</keyword>
<evidence type="ECO:0000313" key="3">
    <source>
        <dbReference type="Proteomes" id="UP000001784"/>
    </source>
</evidence>
<dbReference type="Proteomes" id="UP000001784">
    <property type="component" value="Chromosome"/>
</dbReference>
<feature type="region of interest" description="Disordered" evidence="1">
    <location>
        <begin position="89"/>
        <end position="121"/>
    </location>
</feature>
<evidence type="ECO:0000313" key="2">
    <source>
        <dbReference type="EMBL" id="ABK18331.1"/>
    </source>
</evidence>
<dbReference type="HOGENOM" id="CLU_2036891_0_0_7"/>
<dbReference type="AlphaFoldDB" id="A0LLM9"/>
<name>A0LLM9_SYNFM</name>
<proteinExistence type="predicted"/>
<gene>
    <name evidence="2" type="ordered locus">Sfum_2653</name>
</gene>
<dbReference type="InParanoid" id="A0LLM9"/>
<reference evidence="2 3" key="1">
    <citation type="submission" date="2006-10" db="EMBL/GenBank/DDBJ databases">
        <title>Complete sequence of Syntrophobacter fumaroxidans MPOB.</title>
        <authorList>
            <consortium name="US DOE Joint Genome Institute"/>
            <person name="Copeland A."/>
            <person name="Lucas S."/>
            <person name="Lapidus A."/>
            <person name="Barry K."/>
            <person name="Detter J.C."/>
            <person name="Glavina del Rio T."/>
            <person name="Hammon N."/>
            <person name="Israni S."/>
            <person name="Pitluck S."/>
            <person name="Goltsman E.G."/>
            <person name="Martinez M."/>
            <person name="Schmutz J."/>
            <person name="Larimer F."/>
            <person name="Land M."/>
            <person name="Hauser L."/>
            <person name="Kyrpides N."/>
            <person name="Kim E."/>
            <person name="Boone D.R."/>
            <person name="Brockman F."/>
            <person name="Culley D."/>
            <person name="Ferry J."/>
            <person name="Gunsalus R."/>
            <person name="McInerney M.J."/>
            <person name="Morrison M."/>
            <person name="Plugge C."/>
            <person name="Rohlin L."/>
            <person name="Scholten J."/>
            <person name="Sieber J."/>
            <person name="Stams A.J.M."/>
            <person name="Worm P."/>
            <person name="Henstra A.M."/>
            <person name="Richardson P."/>
        </authorList>
    </citation>
    <scope>NUCLEOTIDE SEQUENCE [LARGE SCALE GENOMIC DNA]</scope>
    <source>
        <strain evidence="3">DSM 10017 / MPOB</strain>
    </source>
</reference>